<keyword evidence="1" id="KW-0808">Transferase</keyword>
<dbReference type="RefSeq" id="WP_013712162.1">
    <property type="nucleotide sequence ID" value="NC_015408.1"/>
</dbReference>
<dbReference type="EMBL" id="CP002608">
    <property type="protein sequence ID" value="AEB41083.1"/>
    <property type="molecule type" value="Genomic_DNA"/>
</dbReference>
<dbReference type="GO" id="GO:0032259">
    <property type="term" value="P:methylation"/>
    <property type="evidence" value="ECO:0007669"/>
    <property type="project" value="UniProtKB-KW"/>
</dbReference>
<evidence type="ECO:0000313" key="2">
    <source>
        <dbReference type="Proteomes" id="UP000008305"/>
    </source>
</evidence>
<keyword evidence="2" id="KW-1185">Reference proteome</keyword>
<sequence length="193" mass="21622">MLERRRLLNSNIVKLSHEVFHDVVVPGDTVVDATCGRGLDSLVLARLLQGEGKLVVYDIQQEALESAQKLFMHSLTEKEASIIELKACSHEVFTETQVKLIHYNLGYLPLGNKEITTLENTTLKSLESALQAITPQGVITVVCYPGHDEGARETLAVERWAGRLDPKQWLVSIHYIVNRLKAPRLLVIRSLNC</sequence>
<dbReference type="PANTHER" id="PTHR35276">
    <property type="entry name" value="S-ADENOSYL-L-METHIONINE-DEPENDENT METHYLTRANSFERASES SUPERFAMILY PROTEIN"/>
    <property type="match status" value="1"/>
</dbReference>
<dbReference type="Proteomes" id="UP000008305">
    <property type="component" value="Chromosome"/>
</dbReference>
<dbReference type="InterPro" id="IPR029063">
    <property type="entry name" value="SAM-dependent_MTases_sf"/>
</dbReference>
<accession>A0AA34RC88</accession>
<gene>
    <name evidence="1" type="ordered locus">G5S_0049</name>
</gene>
<dbReference type="GeneID" id="99718113"/>
<dbReference type="AlphaFoldDB" id="A0AA34RC88"/>
<name>A0AA34RC88_CHLPE</name>
<dbReference type="PANTHER" id="PTHR35276:SF1">
    <property type="entry name" value="TRNA (MNM(5)S(2)U34)-METHYLTRANSFERASE, CHLOROPLASTIC"/>
    <property type="match status" value="1"/>
</dbReference>
<dbReference type="Pfam" id="PF06962">
    <property type="entry name" value="rRNA_methylase"/>
    <property type="match status" value="1"/>
</dbReference>
<dbReference type="KEGG" id="cpm:G5S_0049"/>
<protein>
    <submittedName>
        <fullName evidence="1">rRNA methylase</fullName>
    </submittedName>
</protein>
<organism evidence="1 2">
    <name type="scientific">Chlamydia pecorum (strain ATCC VR-628 / DSM 29919 / E58)</name>
    <name type="common">Chlamydophila pecorum</name>
    <dbReference type="NCBI Taxonomy" id="331635"/>
    <lineage>
        <taxon>Bacteria</taxon>
        <taxon>Pseudomonadati</taxon>
        <taxon>Chlamydiota</taxon>
        <taxon>Chlamydiia</taxon>
        <taxon>Chlamydiales</taxon>
        <taxon>Chlamydiaceae</taxon>
        <taxon>Chlamydia/Chlamydophila group</taxon>
        <taxon>Chlamydia</taxon>
    </lineage>
</organism>
<evidence type="ECO:0000313" key="1">
    <source>
        <dbReference type="EMBL" id="AEB41083.1"/>
    </source>
</evidence>
<dbReference type="Gene3D" id="3.40.50.150">
    <property type="entry name" value="Vaccinia Virus protein VP39"/>
    <property type="match status" value="1"/>
</dbReference>
<dbReference type="GO" id="GO:0008168">
    <property type="term" value="F:methyltransferase activity"/>
    <property type="evidence" value="ECO:0007669"/>
    <property type="project" value="UniProtKB-KW"/>
</dbReference>
<proteinExistence type="predicted"/>
<dbReference type="InterPro" id="IPR010719">
    <property type="entry name" value="MnmM_MeTrfase"/>
</dbReference>
<keyword evidence="1" id="KW-0489">Methyltransferase</keyword>
<dbReference type="SUPFAM" id="SSF53335">
    <property type="entry name" value="S-adenosyl-L-methionine-dependent methyltransferases"/>
    <property type="match status" value="1"/>
</dbReference>
<reference evidence="1 2" key="1">
    <citation type="journal article" date="2011" name="J. Bacteriol.">
        <title>Genome sequence of the obligate intracellular animal pathogen Chlamydia pecorum E58.</title>
        <authorList>
            <person name="Mojica S."/>
            <person name="Huot Creasy H."/>
            <person name="Daugherty S."/>
            <person name="Read T.D."/>
            <person name="Kim T."/>
            <person name="Kaltenboeck B."/>
            <person name="Bavoil P."/>
            <person name="Myers G.S."/>
        </authorList>
    </citation>
    <scope>NUCLEOTIDE SEQUENCE [LARGE SCALE GENOMIC DNA]</scope>
    <source>
        <strain evidence="1 2">E58</strain>
    </source>
</reference>